<protein>
    <submittedName>
        <fullName evidence="6">Uncharacterized protein</fullName>
    </submittedName>
</protein>
<dbReference type="AlphaFoldDB" id="A0A914VMR5"/>
<evidence type="ECO:0000313" key="5">
    <source>
        <dbReference type="Proteomes" id="UP000887566"/>
    </source>
</evidence>
<dbReference type="GO" id="GO:0004844">
    <property type="term" value="F:uracil DNA N-glycosylase activity"/>
    <property type="evidence" value="ECO:0007669"/>
    <property type="project" value="TreeGrafter"/>
</dbReference>
<dbReference type="PANTHER" id="PTHR12159:SF9">
    <property type="entry name" value="G_T MISMATCH-SPECIFIC THYMINE DNA GLYCOSYLASE"/>
    <property type="match status" value="1"/>
</dbReference>
<reference evidence="6" key="1">
    <citation type="submission" date="2022-11" db="UniProtKB">
        <authorList>
            <consortium name="WormBaseParasite"/>
        </authorList>
    </citation>
    <scope>IDENTIFICATION</scope>
</reference>
<dbReference type="GO" id="GO:0005634">
    <property type="term" value="C:nucleus"/>
    <property type="evidence" value="ECO:0007669"/>
    <property type="project" value="TreeGrafter"/>
</dbReference>
<organism evidence="5 6">
    <name type="scientific">Plectus sambesii</name>
    <dbReference type="NCBI Taxonomy" id="2011161"/>
    <lineage>
        <taxon>Eukaryota</taxon>
        <taxon>Metazoa</taxon>
        <taxon>Ecdysozoa</taxon>
        <taxon>Nematoda</taxon>
        <taxon>Chromadorea</taxon>
        <taxon>Plectida</taxon>
        <taxon>Plectina</taxon>
        <taxon>Plectoidea</taxon>
        <taxon>Plectidae</taxon>
        <taxon>Plectus</taxon>
    </lineage>
</organism>
<name>A0A914VMR5_9BILA</name>
<keyword evidence="3" id="KW-0234">DNA repair</keyword>
<dbReference type="PANTHER" id="PTHR12159">
    <property type="entry name" value="G/T AND G/U MISMATCH-SPECIFIC DNA GLYCOSYLASE"/>
    <property type="match status" value="1"/>
</dbReference>
<feature type="region of interest" description="Disordered" evidence="4">
    <location>
        <begin position="82"/>
        <end position="162"/>
    </location>
</feature>
<dbReference type="WBParaSite" id="PSAMB.scaffold22430size504.g38605.t1">
    <property type="protein sequence ID" value="PSAMB.scaffold22430size504.g38605.t1"/>
    <property type="gene ID" value="PSAMB.scaffold22430size504.g38605"/>
</dbReference>
<keyword evidence="5" id="KW-1185">Reference proteome</keyword>
<dbReference type="Gene3D" id="3.40.470.10">
    <property type="entry name" value="Uracil-DNA glycosylase-like domain"/>
    <property type="match status" value="1"/>
</dbReference>
<sequence>MSLAEIYRVFSGKKDFMFGKQPEPIPETDTQVFVMPSSSARCSQLPRAVDKMPYYEALKKLRDHLIGDLPLLDDNDLIFPSALPSAKKSRSGSPDSDPLLDSNPLLDSDPLPPASGNGDLPKQSDDSLPANGSEPRLFESASADKHASPIAKSESAETAELA</sequence>
<evidence type="ECO:0000256" key="1">
    <source>
        <dbReference type="ARBA" id="ARBA00022763"/>
    </source>
</evidence>
<evidence type="ECO:0000313" key="6">
    <source>
        <dbReference type="WBParaSite" id="PSAMB.scaffold22430size504.g38605.t1"/>
    </source>
</evidence>
<keyword evidence="2" id="KW-0378">Hydrolase</keyword>
<proteinExistence type="predicted"/>
<evidence type="ECO:0000256" key="3">
    <source>
        <dbReference type="ARBA" id="ARBA00023204"/>
    </source>
</evidence>
<dbReference type="InterPro" id="IPR036895">
    <property type="entry name" value="Uracil-DNA_glycosylase-like_sf"/>
</dbReference>
<evidence type="ECO:0000256" key="4">
    <source>
        <dbReference type="SAM" id="MobiDB-lite"/>
    </source>
</evidence>
<evidence type="ECO:0000256" key="2">
    <source>
        <dbReference type="ARBA" id="ARBA00022801"/>
    </source>
</evidence>
<dbReference type="GO" id="GO:0008263">
    <property type="term" value="F:pyrimidine-specific mismatch base pair DNA N-glycosylase activity"/>
    <property type="evidence" value="ECO:0007669"/>
    <property type="project" value="TreeGrafter"/>
</dbReference>
<dbReference type="GO" id="GO:0006285">
    <property type="term" value="P:base-excision repair, AP site formation"/>
    <property type="evidence" value="ECO:0007669"/>
    <property type="project" value="InterPro"/>
</dbReference>
<feature type="compositionally biased region" description="Low complexity" evidence="4">
    <location>
        <begin position="91"/>
        <end position="109"/>
    </location>
</feature>
<dbReference type="InterPro" id="IPR015637">
    <property type="entry name" value="MUG/TDG"/>
</dbReference>
<keyword evidence="1" id="KW-0227">DNA damage</keyword>
<dbReference type="Proteomes" id="UP000887566">
    <property type="component" value="Unplaced"/>
</dbReference>
<accession>A0A914VMR5</accession>